<name>A0ABT7DYQ1_9NEIS</name>
<dbReference type="SUPFAM" id="SSF55729">
    <property type="entry name" value="Acyl-CoA N-acyltransferases (Nat)"/>
    <property type="match status" value="1"/>
</dbReference>
<comment type="caution">
    <text evidence="2">The sequence shown here is derived from an EMBL/GenBank/DDBJ whole genome shotgun (WGS) entry which is preliminary data.</text>
</comment>
<organism evidence="2 3">
    <name type="scientific">Parachitinimonas caeni</name>
    <dbReference type="NCBI Taxonomy" id="3031301"/>
    <lineage>
        <taxon>Bacteria</taxon>
        <taxon>Pseudomonadati</taxon>
        <taxon>Pseudomonadota</taxon>
        <taxon>Betaproteobacteria</taxon>
        <taxon>Neisseriales</taxon>
        <taxon>Chitinibacteraceae</taxon>
        <taxon>Parachitinimonas</taxon>
    </lineage>
</organism>
<keyword evidence="3" id="KW-1185">Reference proteome</keyword>
<dbReference type="PANTHER" id="PTHR43792:SF9">
    <property type="entry name" value="RIBOSOMAL-PROTEIN-ALANINE ACETYLTRANSFERASE"/>
    <property type="match status" value="1"/>
</dbReference>
<dbReference type="PROSITE" id="PS51186">
    <property type="entry name" value="GNAT"/>
    <property type="match status" value="1"/>
</dbReference>
<dbReference type="EMBL" id="JARRAF010000016">
    <property type="protein sequence ID" value="MDK2125197.1"/>
    <property type="molecule type" value="Genomic_DNA"/>
</dbReference>
<evidence type="ECO:0000259" key="1">
    <source>
        <dbReference type="PROSITE" id="PS51186"/>
    </source>
</evidence>
<sequence>MIEADSPFPTLHTPRLHLREMIESDAETLLAIHGDTETMQWFGTDPLTELAQAQKLVQTFAGWRKLPNPGTRWGIEDVVRGQLLGSCGLFKWDKGWRCCSLGYELARNAQGKGYMREALIAILDWGFHNMALNRIQAQVHPENIASIKLLGILGFAEEGRLREAGYWNGRYHDLLQFGLLARDFTG</sequence>
<proteinExistence type="predicted"/>
<dbReference type="Gene3D" id="3.40.630.30">
    <property type="match status" value="1"/>
</dbReference>
<accession>A0ABT7DYQ1</accession>
<dbReference type="InterPro" id="IPR000182">
    <property type="entry name" value="GNAT_dom"/>
</dbReference>
<keyword evidence="2" id="KW-0808">Transferase</keyword>
<dbReference type="Proteomes" id="UP001172778">
    <property type="component" value="Unassembled WGS sequence"/>
</dbReference>
<protein>
    <submittedName>
        <fullName evidence="2">GNAT family protein</fullName>
        <ecNumber evidence="2">2.-.-.-</ecNumber>
    </submittedName>
</protein>
<dbReference type="EC" id="2.-.-.-" evidence="2"/>
<dbReference type="Pfam" id="PF13302">
    <property type="entry name" value="Acetyltransf_3"/>
    <property type="match status" value="1"/>
</dbReference>
<dbReference type="InterPro" id="IPR016181">
    <property type="entry name" value="Acyl_CoA_acyltransferase"/>
</dbReference>
<dbReference type="GO" id="GO:0016740">
    <property type="term" value="F:transferase activity"/>
    <property type="evidence" value="ECO:0007669"/>
    <property type="project" value="UniProtKB-KW"/>
</dbReference>
<gene>
    <name evidence="2" type="ORF">PZA18_14165</name>
</gene>
<dbReference type="RefSeq" id="WP_284101508.1">
    <property type="nucleotide sequence ID" value="NZ_JARRAF010000016.1"/>
</dbReference>
<dbReference type="InterPro" id="IPR051531">
    <property type="entry name" value="N-acetyltransferase"/>
</dbReference>
<evidence type="ECO:0000313" key="2">
    <source>
        <dbReference type="EMBL" id="MDK2125197.1"/>
    </source>
</evidence>
<feature type="domain" description="N-acetyltransferase" evidence="1">
    <location>
        <begin position="16"/>
        <end position="176"/>
    </location>
</feature>
<reference evidence="2" key="1">
    <citation type="submission" date="2023-03" db="EMBL/GenBank/DDBJ databases">
        <title>Chitinimonas shenzhenensis gen. nov., sp. nov., a novel member of family Burkholderiaceae isolated from activated sludge collected in Shen Zhen, China.</title>
        <authorList>
            <person name="Wang X."/>
        </authorList>
    </citation>
    <scope>NUCLEOTIDE SEQUENCE</scope>
    <source>
        <strain evidence="2">DQS-5</strain>
    </source>
</reference>
<evidence type="ECO:0000313" key="3">
    <source>
        <dbReference type="Proteomes" id="UP001172778"/>
    </source>
</evidence>
<dbReference type="PANTHER" id="PTHR43792">
    <property type="entry name" value="GNAT FAMILY, PUTATIVE (AFU_ORTHOLOGUE AFUA_3G00765)-RELATED-RELATED"/>
    <property type="match status" value="1"/>
</dbReference>